<proteinExistence type="predicted"/>
<reference evidence="3 4" key="1">
    <citation type="submission" date="2019-02" db="EMBL/GenBank/DDBJ databases">
        <title>Draft genome sequence of Amycolatopsis sp. 8-3EHSu isolated from roots of Suaeda maritima.</title>
        <authorList>
            <person name="Duangmal K."/>
            <person name="Chantavorakit T."/>
        </authorList>
    </citation>
    <scope>NUCLEOTIDE SEQUENCE [LARGE SCALE GENOMIC DNA]</scope>
    <source>
        <strain evidence="3 4">8-3EHSu</strain>
    </source>
</reference>
<dbReference type="InterPro" id="IPR007863">
    <property type="entry name" value="Peptidase_M16_C"/>
</dbReference>
<dbReference type="AlphaFoldDB" id="A0A4Q7J5V8"/>
<comment type="caution">
    <text evidence="3">The sequence shown here is derived from an EMBL/GenBank/DDBJ whole genome shotgun (WGS) entry which is preliminary data.</text>
</comment>
<dbReference type="SUPFAM" id="SSF63411">
    <property type="entry name" value="LuxS/MPP-like metallohydrolase"/>
    <property type="match status" value="2"/>
</dbReference>
<evidence type="ECO:0000313" key="4">
    <source>
        <dbReference type="Proteomes" id="UP000292003"/>
    </source>
</evidence>
<name>A0A4Q7J5V8_9PSEU</name>
<dbReference type="OrthoDB" id="9811314at2"/>
<feature type="region of interest" description="Disordered" evidence="1">
    <location>
        <begin position="101"/>
        <end position="121"/>
    </location>
</feature>
<dbReference type="Pfam" id="PF05193">
    <property type="entry name" value="Peptidase_M16_C"/>
    <property type="match status" value="1"/>
</dbReference>
<dbReference type="EMBL" id="SFCC01000007">
    <property type="protein sequence ID" value="RZQ62980.1"/>
    <property type="molecule type" value="Genomic_DNA"/>
</dbReference>
<dbReference type="RefSeq" id="WP_130475984.1">
    <property type="nucleotide sequence ID" value="NZ_SFCC01000007.1"/>
</dbReference>
<evidence type="ECO:0000256" key="1">
    <source>
        <dbReference type="SAM" id="MobiDB-lite"/>
    </source>
</evidence>
<dbReference type="InterPro" id="IPR011249">
    <property type="entry name" value="Metalloenz_LuxS/M16"/>
</dbReference>
<accession>A0A4Q7J5V8</accession>
<dbReference type="Gene3D" id="3.30.830.10">
    <property type="entry name" value="Metalloenzyme, LuxS/M16 peptidase-like"/>
    <property type="match status" value="1"/>
</dbReference>
<evidence type="ECO:0000313" key="3">
    <source>
        <dbReference type="EMBL" id="RZQ62980.1"/>
    </source>
</evidence>
<keyword evidence="4" id="KW-1185">Reference proteome</keyword>
<sequence length="397" mass="41720">MFPPVREFALANGLPVLAVERTVVPKLDLRLVVRTPGAGRGQRRAIAAYTGRLLATPVFADAGALVTCSVDESALTVSVSVLADALRPVLDALARALASAKEPAATAGPSGSGAGSDGGPEVWERRLLEHRYGTHPIAVPDGTRPARAWSLVPDDAVIVVVGPVDRAVRAALEDTVGRWERAEAGSTPVAPPLTPVSEPDVLVLRVPEGTRSSVLLAGPAAELTDPAHPAARVAEVVLGGHPASRLHSLLRQDLGLVYTAESAARRGWYGSWHLIEFSAAGRDVHRALEALGDLLTRLARGEVTDDEIASARRYAAAVPALATASQSTLASAVAGYAALRVPFATLAAFPALVRAIEPDQVREALSRWFRPELFHGILTAPASHPHPPRAGPWTLRT</sequence>
<feature type="domain" description="Peptidase M16 C-terminal" evidence="2">
    <location>
        <begin position="153"/>
        <end position="313"/>
    </location>
</feature>
<evidence type="ECO:0000259" key="2">
    <source>
        <dbReference type="Pfam" id="PF05193"/>
    </source>
</evidence>
<organism evidence="3 4">
    <name type="scientific">Amycolatopsis suaedae</name>
    <dbReference type="NCBI Taxonomy" id="2510978"/>
    <lineage>
        <taxon>Bacteria</taxon>
        <taxon>Bacillati</taxon>
        <taxon>Actinomycetota</taxon>
        <taxon>Actinomycetes</taxon>
        <taxon>Pseudonocardiales</taxon>
        <taxon>Pseudonocardiaceae</taxon>
        <taxon>Amycolatopsis</taxon>
    </lineage>
</organism>
<gene>
    <name evidence="3" type="ORF">EWH70_14890</name>
</gene>
<dbReference type="GO" id="GO:0046872">
    <property type="term" value="F:metal ion binding"/>
    <property type="evidence" value="ECO:0007669"/>
    <property type="project" value="InterPro"/>
</dbReference>
<dbReference type="Proteomes" id="UP000292003">
    <property type="component" value="Unassembled WGS sequence"/>
</dbReference>
<protein>
    <submittedName>
        <fullName evidence="3">Insulinase family protein</fullName>
    </submittedName>
</protein>